<keyword evidence="2" id="KW-1185">Reference proteome</keyword>
<name>A0A1R3HIG3_COCAP</name>
<comment type="caution">
    <text evidence="1">The sequence shown here is derived from an EMBL/GenBank/DDBJ whole genome shotgun (WGS) entry which is preliminary data.</text>
</comment>
<proteinExistence type="predicted"/>
<evidence type="ECO:0000313" key="2">
    <source>
        <dbReference type="Proteomes" id="UP000188268"/>
    </source>
</evidence>
<organism evidence="1 2">
    <name type="scientific">Corchorus capsularis</name>
    <name type="common">Jute</name>
    <dbReference type="NCBI Taxonomy" id="210143"/>
    <lineage>
        <taxon>Eukaryota</taxon>
        <taxon>Viridiplantae</taxon>
        <taxon>Streptophyta</taxon>
        <taxon>Embryophyta</taxon>
        <taxon>Tracheophyta</taxon>
        <taxon>Spermatophyta</taxon>
        <taxon>Magnoliopsida</taxon>
        <taxon>eudicotyledons</taxon>
        <taxon>Gunneridae</taxon>
        <taxon>Pentapetalae</taxon>
        <taxon>rosids</taxon>
        <taxon>malvids</taxon>
        <taxon>Malvales</taxon>
        <taxon>Malvaceae</taxon>
        <taxon>Grewioideae</taxon>
        <taxon>Apeibeae</taxon>
        <taxon>Corchorus</taxon>
    </lineage>
</organism>
<dbReference type="Proteomes" id="UP000188268">
    <property type="component" value="Unassembled WGS sequence"/>
</dbReference>
<dbReference type="Gramene" id="OMO70132">
    <property type="protein sequence ID" value="OMO70132"/>
    <property type="gene ID" value="CCACVL1_19090"/>
</dbReference>
<sequence length="38" mass="4258">MAYVSKKYWTDPYLTGANSEADVWAKGGFECAVPFLQL</sequence>
<evidence type="ECO:0000313" key="1">
    <source>
        <dbReference type="EMBL" id="OMO70132.1"/>
    </source>
</evidence>
<dbReference type="EMBL" id="AWWV01011846">
    <property type="protein sequence ID" value="OMO70132.1"/>
    <property type="molecule type" value="Genomic_DNA"/>
</dbReference>
<accession>A0A1R3HIG3</accession>
<protein>
    <submittedName>
        <fullName evidence="1">Uncharacterized protein</fullName>
    </submittedName>
</protein>
<reference evidence="1 2" key="1">
    <citation type="submission" date="2013-09" db="EMBL/GenBank/DDBJ databases">
        <title>Corchorus capsularis genome sequencing.</title>
        <authorList>
            <person name="Alam M."/>
            <person name="Haque M.S."/>
            <person name="Islam M.S."/>
            <person name="Emdad E.M."/>
            <person name="Islam M.M."/>
            <person name="Ahmed B."/>
            <person name="Halim A."/>
            <person name="Hossen Q.M.M."/>
            <person name="Hossain M.Z."/>
            <person name="Ahmed R."/>
            <person name="Khan M.M."/>
            <person name="Islam R."/>
            <person name="Rashid M.M."/>
            <person name="Khan S.A."/>
            <person name="Rahman M.S."/>
            <person name="Alam M."/>
        </authorList>
    </citation>
    <scope>NUCLEOTIDE SEQUENCE [LARGE SCALE GENOMIC DNA]</scope>
    <source>
        <strain evidence="2">cv. CVL-1</strain>
        <tissue evidence="1">Whole seedling</tissue>
    </source>
</reference>
<dbReference type="AlphaFoldDB" id="A0A1R3HIG3"/>
<gene>
    <name evidence="1" type="ORF">CCACVL1_19090</name>
</gene>